<evidence type="ECO:0000313" key="3">
    <source>
        <dbReference type="EMBL" id="MBB4136841.1"/>
    </source>
</evidence>
<reference evidence="3 4" key="1">
    <citation type="submission" date="2020-08" db="EMBL/GenBank/DDBJ databases">
        <title>Sequencing the genomes of 1000 actinobacteria strains.</title>
        <authorList>
            <person name="Klenk H.-P."/>
        </authorList>
    </citation>
    <scope>NUCLEOTIDE SEQUENCE [LARGE SCALE GENOMIC DNA]</scope>
    <source>
        <strain evidence="3 4">DSM 45298</strain>
    </source>
</reference>
<keyword evidence="4" id="KW-1185">Reference proteome</keyword>
<dbReference type="CDD" id="cd00085">
    <property type="entry name" value="HNHc"/>
    <property type="match status" value="1"/>
</dbReference>
<dbReference type="GO" id="GO:0008270">
    <property type="term" value="F:zinc ion binding"/>
    <property type="evidence" value="ECO:0007669"/>
    <property type="project" value="InterPro"/>
</dbReference>
<dbReference type="Pfam" id="PF01844">
    <property type="entry name" value="HNH"/>
    <property type="match status" value="1"/>
</dbReference>
<dbReference type="Pfam" id="PF02720">
    <property type="entry name" value="DUF222"/>
    <property type="match status" value="1"/>
</dbReference>
<dbReference type="AlphaFoldDB" id="A0A840EZ33"/>
<dbReference type="InterPro" id="IPR002711">
    <property type="entry name" value="HNH"/>
</dbReference>
<dbReference type="GO" id="GO:0003676">
    <property type="term" value="F:nucleic acid binding"/>
    <property type="evidence" value="ECO:0007669"/>
    <property type="project" value="InterPro"/>
</dbReference>
<dbReference type="InterPro" id="IPR003870">
    <property type="entry name" value="DUF222"/>
</dbReference>
<dbReference type="RefSeq" id="WP_183371768.1">
    <property type="nucleotide sequence ID" value="NZ_BAABHL010000126.1"/>
</dbReference>
<accession>A0A840EZ33</accession>
<organism evidence="3 4">
    <name type="scientific">Gordonia humi</name>
    <dbReference type="NCBI Taxonomy" id="686429"/>
    <lineage>
        <taxon>Bacteria</taxon>
        <taxon>Bacillati</taxon>
        <taxon>Actinomycetota</taxon>
        <taxon>Actinomycetes</taxon>
        <taxon>Mycobacteriales</taxon>
        <taxon>Gordoniaceae</taxon>
        <taxon>Gordonia</taxon>
    </lineage>
</organism>
<evidence type="ECO:0000313" key="4">
    <source>
        <dbReference type="Proteomes" id="UP000551501"/>
    </source>
</evidence>
<evidence type="ECO:0000259" key="2">
    <source>
        <dbReference type="SMART" id="SM00507"/>
    </source>
</evidence>
<evidence type="ECO:0000256" key="1">
    <source>
        <dbReference type="ARBA" id="ARBA00023450"/>
    </source>
</evidence>
<proteinExistence type="inferred from homology"/>
<dbReference type="Proteomes" id="UP000551501">
    <property type="component" value="Unassembled WGS sequence"/>
</dbReference>
<dbReference type="InterPro" id="IPR003615">
    <property type="entry name" value="HNH_nuc"/>
</dbReference>
<comment type="similarity">
    <text evidence="1">Belongs to the Rv1128c/1148c/1588c/1702c/1945/3466 family.</text>
</comment>
<sequence length="452" mass="47653">MFTSLISEFADRLVDELAPLTADEGTAEDSPRLIARLDRLSHVGVDDAEVLAALVETARLRNLVDAVQTQLVSAASRIGIPGRKKLRSPAALLTEIGVPPAVAYRTVRNGVHADALPAVAQGMRDGSLAPEKADAVGRGVDFVQKRVPLDDETKVSLTRKLLAQDTPGDIDKRAREFAIAAGGDGAESDAIPVAENAELNEMTLSSNDEGRLTAEIDLDVLTGEELSQALDPLMQPVAEADGSPDKRSGKQRRADAFGQIVRAYLSRSDRPTSGGVLPHATLVIPAGRSVGGSPPIGRSPVASTVFTGPVSTATVALVLCDSAISAVTVDATGAPLHVGREQRLFTSAMRRALLVRDQCCARPGCGRPASWCDIHHVVPWSEGGETGIENGVLLCRRCHTLVHHGGWTVFIGDDGHPWFVPPADGAGSSNEGVPIRSHARRTLTIHETADAA</sequence>
<comment type="caution">
    <text evidence="3">The sequence shown here is derived from an EMBL/GenBank/DDBJ whole genome shotgun (WGS) entry which is preliminary data.</text>
</comment>
<dbReference type="GO" id="GO:0004519">
    <property type="term" value="F:endonuclease activity"/>
    <property type="evidence" value="ECO:0007669"/>
    <property type="project" value="InterPro"/>
</dbReference>
<name>A0A840EZ33_9ACTN</name>
<feature type="domain" description="HNH nuclease" evidence="2">
    <location>
        <begin position="348"/>
        <end position="400"/>
    </location>
</feature>
<dbReference type="Gene3D" id="1.10.30.50">
    <property type="match status" value="1"/>
</dbReference>
<gene>
    <name evidence="3" type="ORF">BKA16_003393</name>
</gene>
<dbReference type="SMART" id="SM00507">
    <property type="entry name" value="HNHc"/>
    <property type="match status" value="1"/>
</dbReference>
<protein>
    <recommendedName>
        <fullName evidence="2">HNH nuclease domain-containing protein</fullName>
    </recommendedName>
</protein>
<dbReference type="EMBL" id="JACIFP010000001">
    <property type="protein sequence ID" value="MBB4136841.1"/>
    <property type="molecule type" value="Genomic_DNA"/>
</dbReference>